<dbReference type="AlphaFoldDB" id="A0A8K0DH32"/>
<organism evidence="1 2">
    <name type="scientific">Ignelater luminosus</name>
    <name type="common">Cucubano</name>
    <name type="synonym">Pyrophorus luminosus</name>
    <dbReference type="NCBI Taxonomy" id="2038154"/>
    <lineage>
        <taxon>Eukaryota</taxon>
        <taxon>Metazoa</taxon>
        <taxon>Ecdysozoa</taxon>
        <taxon>Arthropoda</taxon>
        <taxon>Hexapoda</taxon>
        <taxon>Insecta</taxon>
        <taxon>Pterygota</taxon>
        <taxon>Neoptera</taxon>
        <taxon>Endopterygota</taxon>
        <taxon>Coleoptera</taxon>
        <taxon>Polyphaga</taxon>
        <taxon>Elateriformia</taxon>
        <taxon>Elateroidea</taxon>
        <taxon>Elateridae</taxon>
        <taxon>Agrypninae</taxon>
        <taxon>Pyrophorini</taxon>
        <taxon>Ignelater</taxon>
    </lineage>
</organism>
<dbReference type="EMBL" id="VTPC01001098">
    <property type="protein sequence ID" value="KAF2903141.1"/>
    <property type="molecule type" value="Genomic_DNA"/>
</dbReference>
<dbReference type="Proteomes" id="UP000801492">
    <property type="component" value="Unassembled WGS sequence"/>
</dbReference>
<evidence type="ECO:0000313" key="2">
    <source>
        <dbReference type="Proteomes" id="UP000801492"/>
    </source>
</evidence>
<comment type="caution">
    <text evidence="1">The sequence shown here is derived from an EMBL/GenBank/DDBJ whole genome shotgun (WGS) entry which is preliminary data.</text>
</comment>
<dbReference type="OrthoDB" id="6772100at2759"/>
<evidence type="ECO:0000313" key="1">
    <source>
        <dbReference type="EMBL" id="KAF2903141.1"/>
    </source>
</evidence>
<name>A0A8K0DH32_IGNLU</name>
<accession>A0A8K0DH32</accession>
<proteinExistence type="predicted"/>
<sequence>MNESRIYKCMNIHSSTRYSPYFLIHSRDPVLPLDNILQSARVKFDVEFINRLNQVFVTVKDNLAKTTEQRNQIIEIKSSVTYKIKELHRHKEQIVRGNRLKLYKPHELASIEPETEARYQQLADNFDNVDLNETNNNASKPDDNDETCEVVVDGISSFIHPLDTEGCRNVHKHHALKLYHNTVEKTQINSNTGASMTLGGSVANNGTCDETIYLEDGQT</sequence>
<gene>
    <name evidence="1" type="ORF">ILUMI_03043</name>
</gene>
<protein>
    <submittedName>
        <fullName evidence="1">Uncharacterized protein</fullName>
    </submittedName>
</protein>
<reference evidence="1" key="1">
    <citation type="submission" date="2019-08" db="EMBL/GenBank/DDBJ databases">
        <title>The genome of the North American firefly Photinus pyralis.</title>
        <authorList>
            <consortium name="Photinus pyralis genome working group"/>
            <person name="Fallon T.R."/>
            <person name="Sander Lower S.E."/>
            <person name="Weng J.-K."/>
        </authorList>
    </citation>
    <scope>NUCLEOTIDE SEQUENCE</scope>
    <source>
        <strain evidence="1">TRF0915ILg1</strain>
        <tissue evidence="1">Whole body</tissue>
    </source>
</reference>
<keyword evidence="2" id="KW-1185">Reference proteome</keyword>